<dbReference type="Gene3D" id="3.40.50.2000">
    <property type="entry name" value="Glycogen Phosphorylase B"/>
    <property type="match status" value="1"/>
</dbReference>
<evidence type="ECO:0000256" key="1">
    <source>
        <dbReference type="ARBA" id="ARBA00022741"/>
    </source>
</evidence>
<dbReference type="Pfam" id="PF00012">
    <property type="entry name" value="HSP70"/>
    <property type="match status" value="1"/>
</dbReference>
<dbReference type="Gene3D" id="1.10.238.10">
    <property type="entry name" value="EF-hand"/>
    <property type="match status" value="1"/>
</dbReference>
<dbReference type="OrthoDB" id="45365at2759"/>
<dbReference type="PROSITE" id="PS50222">
    <property type="entry name" value="EF_HAND_2"/>
    <property type="match status" value="1"/>
</dbReference>
<dbReference type="SUPFAM" id="SSF100920">
    <property type="entry name" value="Heat shock protein 70kD (HSP70), peptide-binding domain"/>
    <property type="match status" value="1"/>
</dbReference>
<dbReference type="SUPFAM" id="SSF53756">
    <property type="entry name" value="UDP-Glycosyltransferase/glycogen phosphorylase"/>
    <property type="match status" value="1"/>
</dbReference>
<dbReference type="PANTHER" id="PTHR19375">
    <property type="entry name" value="HEAT SHOCK PROTEIN 70KDA"/>
    <property type="match status" value="1"/>
</dbReference>
<dbReference type="Proteomes" id="UP000325081">
    <property type="component" value="Unassembled WGS sequence"/>
</dbReference>
<dbReference type="InterPro" id="IPR029047">
    <property type="entry name" value="HSP70_peptide-bd_sf"/>
</dbReference>
<dbReference type="InterPro" id="IPR002048">
    <property type="entry name" value="EF_hand_dom"/>
</dbReference>
<dbReference type="AlphaFoldDB" id="A0A5A7QX54"/>
<dbReference type="InterPro" id="IPR013126">
    <property type="entry name" value="Hsp_70_fam"/>
</dbReference>
<keyword evidence="4" id="KW-0346">Stress response</keyword>
<reference evidence="5" key="1">
    <citation type="journal article" date="2019" name="Curr. Biol.">
        <title>Genome Sequence of Striga asiatica Provides Insight into the Evolution of Plant Parasitism.</title>
        <authorList>
            <person name="Yoshida S."/>
            <person name="Kim S."/>
            <person name="Wafula E.K."/>
            <person name="Tanskanen J."/>
            <person name="Kim Y.M."/>
            <person name="Honaas L."/>
            <person name="Yang Z."/>
            <person name="Spallek T."/>
            <person name="Conn C.E."/>
            <person name="Ichihashi Y."/>
            <person name="Cheong K."/>
            <person name="Cui S."/>
            <person name="Der J.P."/>
            <person name="Gundlach H."/>
            <person name="Jiao Y."/>
            <person name="Hori C."/>
            <person name="Ishida J.K."/>
            <person name="Kasahara H."/>
            <person name="Kiba T."/>
            <person name="Kim M.S."/>
            <person name="Koo N."/>
            <person name="Laohavisit A."/>
            <person name="Lee Y.H."/>
            <person name="Lumba S."/>
            <person name="McCourt P."/>
            <person name="Mortimer J.C."/>
            <person name="Mutuku J.M."/>
            <person name="Nomura T."/>
            <person name="Sasaki-Sekimoto Y."/>
            <person name="Seto Y."/>
            <person name="Wang Y."/>
            <person name="Wakatake T."/>
            <person name="Sakakibara H."/>
            <person name="Demura T."/>
            <person name="Yamaguchi S."/>
            <person name="Yoneyama K."/>
            <person name="Manabe R.I."/>
            <person name="Nelson D.C."/>
            <person name="Schulman A.H."/>
            <person name="Timko M.P."/>
            <person name="dePamphilis C.W."/>
            <person name="Choi D."/>
            <person name="Shirasu K."/>
        </authorList>
    </citation>
    <scope>NUCLEOTIDE SEQUENCE [LARGE SCALE GENOMIC DNA]</scope>
    <source>
        <strain evidence="5">cv. UVA1</strain>
    </source>
</reference>
<keyword evidence="2" id="KW-0067">ATP-binding</keyword>
<gene>
    <name evidence="4" type="ORF">STAS_26763</name>
</gene>
<evidence type="ECO:0000313" key="4">
    <source>
        <dbReference type="EMBL" id="GER49516.1"/>
    </source>
</evidence>
<organism evidence="4 5">
    <name type="scientific">Striga asiatica</name>
    <name type="common">Asiatic witchweed</name>
    <name type="synonym">Buchnera asiatica</name>
    <dbReference type="NCBI Taxonomy" id="4170"/>
    <lineage>
        <taxon>Eukaryota</taxon>
        <taxon>Viridiplantae</taxon>
        <taxon>Streptophyta</taxon>
        <taxon>Embryophyta</taxon>
        <taxon>Tracheophyta</taxon>
        <taxon>Spermatophyta</taxon>
        <taxon>Magnoliopsida</taxon>
        <taxon>eudicotyledons</taxon>
        <taxon>Gunneridae</taxon>
        <taxon>Pentapetalae</taxon>
        <taxon>asterids</taxon>
        <taxon>lamiids</taxon>
        <taxon>Lamiales</taxon>
        <taxon>Orobanchaceae</taxon>
        <taxon>Buchnereae</taxon>
        <taxon>Striga</taxon>
    </lineage>
</organism>
<accession>A0A5A7QX54</accession>
<keyword evidence="5" id="KW-1185">Reference proteome</keyword>
<dbReference type="GO" id="GO:0005509">
    <property type="term" value="F:calcium ion binding"/>
    <property type="evidence" value="ECO:0007669"/>
    <property type="project" value="InterPro"/>
</dbReference>
<feature type="domain" description="EF-hand" evidence="3">
    <location>
        <begin position="23"/>
        <end position="58"/>
    </location>
</feature>
<dbReference type="Gene3D" id="2.60.34.10">
    <property type="entry name" value="Substrate Binding Domain Of DNAk, Chain A, domain 1"/>
    <property type="match status" value="1"/>
</dbReference>
<name>A0A5A7QX54_STRAF</name>
<dbReference type="EMBL" id="BKCP01008626">
    <property type="protein sequence ID" value="GER49516.1"/>
    <property type="molecule type" value="Genomic_DNA"/>
</dbReference>
<dbReference type="SUPFAM" id="SSF47473">
    <property type="entry name" value="EF-hand"/>
    <property type="match status" value="1"/>
</dbReference>
<dbReference type="CDD" id="cd00051">
    <property type="entry name" value="EFh"/>
    <property type="match status" value="1"/>
</dbReference>
<evidence type="ECO:0000256" key="2">
    <source>
        <dbReference type="ARBA" id="ARBA00022840"/>
    </source>
</evidence>
<dbReference type="InterPro" id="IPR011992">
    <property type="entry name" value="EF-hand-dom_pair"/>
</dbReference>
<protein>
    <submittedName>
        <fullName evidence="4">70 kDa heat shock protein</fullName>
    </submittedName>
</protein>
<proteinExistence type="predicted"/>
<evidence type="ECO:0000259" key="3">
    <source>
        <dbReference type="PROSITE" id="PS50222"/>
    </source>
</evidence>
<dbReference type="GO" id="GO:0140662">
    <property type="term" value="F:ATP-dependent protein folding chaperone"/>
    <property type="evidence" value="ECO:0007669"/>
    <property type="project" value="InterPro"/>
</dbReference>
<comment type="caution">
    <text evidence="4">The sequence shown here is derived from an EMBL/GenBank/DDBJ whole genome shotgun (WGS) entry which is preliminary data.</text>
</comment>
<dbReference type="GO" id="GO:0005524">
    <property type="term" value="F:ATP binding"/>
    <property type="evidence" value="ECO:0007669"/>
    <property type="project" value="UniProtKB-KW"/>
</dbReference>
<evidence type="ECO:0000313" key="5">
    <source>
        <dbReference type="Proteomes" id="UP000325081"/>
    </source>
</evidence>
<keyword evidence="1" id="KW-0547">Nucleotide-binding</keyword>
<sequence>MNGNDNISREELNNSLENLGMCVPKEKLQAMIGKIDADLDIHLDAEEFGPCMRWCWQTPEETRGMTVKMTCKRRLRFFRSGQGGFIMENELRWVSERTKGRDFVIKLLAPQRALLEHAAVAGFVTHCCRSSILEAVTCLRDMVVIAGYPIVYGTGSVSADVYQSMDPRLSILILSLSFRFLCRKLASMNAARYDLACAEMDEKVVELHDWKFAVSGPVLPRNPCMAADEEGCIMVIAHLSAHMYVGHLKELVVALGFDGWQKGLWHHKCSWWKGIVWRWRRKDIIKLSGIPPAPRGVAQITVCFDIDANGILNVSAEDKTTGQKNKNTIMNDKGRLSKDEEYNKKVEAKNALKNYAHDQGQED</sequence>